<dbReference type="PRINTS" id="PR00111">
    <property type="entry name" value="ABHYDROLASE"/>
</dbReference>
<proteinExistence type="predicted"/>
<evidence type="ECO:0000256" key="1">
    <source>
        <dbReference type="SAM" id="Phobius"/>
    </source>
</evidence>
<dbReference type="EMBL" id="NBYO01000001">
    <property type="protein sequence ID" value="OXT02573.1"/>
    <property type="molecule type" value="Genomic_DNA"/>
</dbReference>
<dbReference type="PANTHER" id="PTHR43798:SF33">
    <property type="entry name" value="HYDROLASE, PUTATIVE (AFU_ORTHOLOGUE AFUA_2G14860)-RELATED"/>
    <property type="match status" value="1"/>
</dbReference>
<evidence type="ECO:0000313" key="3">
    <source>
        <dbReference type="EMBL" id="OXT02573.1"/>
    </source>
</evidence>
<dbReference type="AlphaFoldDB" id="A0A231V315"/>
<sequence>MELFVAIPIGLALGIPVLLALFSFLATLVIEWRYPRVGEIAPVDGIDLHYVVWPGEGAGADIPPALFIHGATGNLHDQMSAMAPFRGQLPMIFIDRPGHGYSGRGHGHDRPDGQARAIAALIATIAPEGVTAVGHSFGGAVALNLAMNHPDRVRGLVMLSPATHPWPGGATSWYYPLAARPVIGRFFAWTLAMPGGFLRRKGGIACVFAPNRPPKGYASAAAIDLAFRPRHFRANAIDVEGLFDHVTTTQDRYSSVTCAAVILTGDRDTVVYEHVHSVGCARDLPNAALFVIRNCGHKSDHVAPRAVLAAVARVSGYPIKGIASVESEIAGVEAAIAADRHGPDCVLEKPGDAGDLLAAAETARLPAT</sequence>
<dbReference type="PANTHER" id="PTHR43798">
    <property type="entry name" value="MONOACYLGLYCEROL LIPASE"/>
    <property type="match status" value="1"/>
</dbReference>
<feature type="transmembrane region" description="Helical" evidence="1">
    <location>
        <begin position="6"/>
        <end position="30"/>
    </location>
</feature>
<protein>
    <recommendedName>
        <fullName evidence="2">AB hydrolase-1 domain-containing protein</fullName>
    </recommendedName>
</protein>
<feature type="domain" description="AB hydrolase-1" evidence="2">
    <location>
        <begin position="66"/>
        <end position="309"/>
    </location>
</feature>
<dbReference type="InterPro" id="IPR050266">
    <property type="entry name" value="AB_hydrolase_sf"/>
</dbReference>
<evidence type="ECO:0000259" key="2">
    <source>
        <dbReference type="Pfam" id="PF12697"/>
    </source>
</evidence>
<name>A0A231V315_9HYPH</name>
<comment type="caution">
    <text evidence="3">The sequence shown here is derived from an EMBL/GenBank/DDBJ whole genome shotgun (WGS) entry which is preliminary data.</text>
</comment>
<reference evidence="4" key="1">
    <citation type="journal article" date="2017" name="Int. J. Syst. Evol. Microbiol.">
        <title>Notoacmeibacter marinus gen. nov., sp. nov., isolated from the gut of a limpet and proposal of Notoacmeibacteraceae fam. nov. in the order Rhizobiales of the class Alphaproteobacteria.</title>
        <authorList>
            <person name="Huang Z."/>
            <person name="Guo F."/>
            <person name="Lai Q."/>
        </authorList>
    </citation>
    <scope>NUCLEOTIDE SEQUENCE [LARGE SCALE GENOMIC DNA]</scope>
    <source>
        <strain evidence="4">XMTR2A4</strain>
    </source>
</reference>
<dbReference type="InterPro" id="IPR029058">
    <property type="entry name" value="AB_hydrolase_fold"/>
</dbReference>
<dbReference type="SUPFAM" id="SSF53474">
    <property type="entry name" value="alpha/beta-Hydrolases"/>
    <property type="match status" value="1"/>
</dbReference>
<dbReference type="Gene3D" id="3.40.50.1820">
    <property type="entry name" value="alpha/beta hydrolase"/>
    <property type="match status" value="1"/>
</dbReference>
<keyword evidence="1" id="KW-0812">Transmembrane</keyword>
<dbReference type="InterPro" id="IPR000073">
    <property type="entry name" value="AB_hydrolase_1"/>
</dbReference>
<dbReference type="Pfam" id="PF12697">
    <property type="entry name" value="Abhydrolase_6"/>
    <property type="match status" value="1"/>
</dbReference>
<keyword evidence="1" id="KW-1133">Transmembrane helix</keyword>
<accession>A0A231V315</accession>
<keyword evidence="4" id="KW-1185">Reference proteome</keyword>
<evidence type="ECO:0000313" key="4">
    <source>
        <dbReference type="Proteomes" id="UP000215405"/>
    </source>
</evidence>
<dbReference type="GO" id="GO:0016020">
    <property type="term" value="C:membrane"/>
    <property type="evidence" value="ECO:0007669"/>
    <property type="project" value="TreeGrafter"/>
</dbReference>
<dbReference type="Proteomes" id="UP000215405">
    <property type="component" value="Unassembled WGS sequence"/>
</dbReference>
<organism evidence="3 4">
    <name type="scientific">Notoacmeibacter marinus</name>
    <dbReference type="NCBI Taxonomy" id="1876515"/>
    <lineage>
        <taxon>Bacteria</taxon>
        <taxon>Pseudomonadati</taxon>
        <taxon>Pseudomonadota</taxon>
        <taxon>Alphaproteobacteria</taxon>
        <taxon>Hyphomicrobiales</taxon>
        <taxon>Notoacmeibacteraceae</taxon>
        <taxon>Notoacmeibacter</taxon>
    </lineage>
</organism>
<gene>
    <name evidence="3" type="ORF">B7H23_06690</name>
</gene>
<keyword evidence="1" id="KW-0472">Membrane</keyword>